<dbReference type="EMBL" id="KQ976885">
    <property type="protein sequence ID" value="KYN07402.1"/>
    <property type="molecule type" value="Genomic_DNA"/>
</dbReference>
<reference evidence="1 2" key="1">
    <citation type="submission" date="2016-03" db="EMBL/GenBank/DDBJ databases">
        <title>Cyphomyrmex costatus WGS genome.</title>
        <authorList>
            <person name="Nygaard S."/>
            <person name="Hu H."/>
            <person name="Boomsma J."/>
            <person name="Zhang G."/>
        </authorList>
    </citation>
    <scope>NUCLEOTIDE SEQUENCE [LARGE SCALE GENOMIC DNA]</scope>
    <source>
        <strain evidence="1">MS0001</strain>
        <tissue evidence="1">Whole body</tissue>
    </source>
</reference>
<sequence length="239" mass="27413">MLIELAAIKVSFFSFVRCSFLSVYDKPRYRDIVDVILSLIIVRVTYPGFDLLTRYSDVTGEQEDGKRVARLAYVSIKKDTILIQGNVLNINPNLFLLYSCTLIDMLFLWSKEPTPDPRTGPWFAWFATAVLLWRCRRRITKAILAISPLKLLKRRTTGLAINQKTILKQQKRHSLAQLHKHKTVGIRRAKRLCTGDGPHVSSNMSMIPQIHYRVTRSGRIYGKYPNKTAIPNGSIQESH</sequence>
<dbReference type="Proteomes" id="UP000078542">
    <property type="component" value="Unassembled WGS sequence"/>
</dbReference>
<name>A0A195D3C8_9HYME</name>
<evidence type="ECO:0000313" key="2">
    <source>
        <dbReference type="Proteomes" id="UP000078542"/>
    </source>
</evidence>
<organism evidence="1 2">
    <name type="scientific">Cyphomyrmex costatus</name>
    <dbReference type="NCBI Taxonomy" id="456900"/>
    <lineage>
        <taxon>Eukaryota</taxon>
        <taxon>Metazoa</taxon>
        <taxon>Ecdysozoa</taxon>
        <taxon>Arthropoda</taxon>
        <taxon>Hexapoda</taxon>
        <taxon>Insecta</taxon>
        <taxon>Pterygota</taxon>
        <taxon>Neoptera</taxon>
        <taxon>Endopterygota</taxon>
        <taxon>Hymenoptera</taxon>
        <taxon>Apocrita</taxon>
        <taxon>Aculeata</taxon>
        <taxon>Formicoidea</taxon>
        <taxon>Formicidae</taxon>
        <taxon>Myrmicinae</taxon>
        <taxon>Cyphomyrmex</taxon>
    </lineage>
</organism>
<dbReference type="AlphaFoldDB" id="A0A195D3C8"/>
<evidence type="ECO:0000313" key="1">
    <source>
        <dbReference type="EMBL" id="KYN07402.1"/>
    </source>
</evidence>
<proteinExistence type="predicted"/>
<accession>A0A195D3C8</accession>
<gene>
    <name evidence="1" type="ORF">ALC62_01604</name>
</gene>
<keyword evidence="2" id="KW-1185">Reference proteome</keyword>
<protein>
    <submittedName>
        <fullName evidence="1">Uncharacterized protein</fullName>
    </submittedName>
</protein>